<dbReference type="PROSITE" id="PS50829">
    <property type="entry name" value="GYF"/>
    <property type="match status" value="1"/>
</dbReference>
<dbReference type="Gene3D" id="3.30.1370.110">
    <property type="match status" value="1"/>
</dbReference>
<evidence type="ECO:0000259" key="2">
    <source>
        <dbReference type="PROSITE" id="PS50829"/>
    </source>
</evidence>
<evidence type="ECO:0008006" key="5">
    <source>
        <dbReference type="Google" id="ProtNLM"/>
    </source>
</evidence>
<dbReference type="SUPFAM" id="SSF160443">
    <property type="entry name" value="SMR domain-like"/>
    <property type="match status" value="1"/>
</dbReference>
<dbReference type="Proteomes" id="UP001530400">
    <property type="component" value="Unassembled WGS sequence"/>
</dbReference>
<dbReference type="Gene3D" id="3.30.1490.40">
    <property type="match status" value="1"/>
</dbReference>
<sequence>MSALTLDLHGRRLEEAVAEVTMYFDRIRRTYSSINNAAAPSNSLNVTIITGKGSHSSQGPVLRSAIQRLLIKRGMNYTLEHHKGAFTVDALSGWDLYAAGPATSTKVLVSDQQEFHMQAACKKKASYGASFQQAATGNNETIAKPSIMQKESSVSSERTEPLPKHVALENEALSLAKRQSMIDAQQQKNEQIKLRNDKRLEMKKAIEESRAQSAIYDRCKEDEEAEFQKALALSCQEANENNNRDYAADDLKIAIEQSLLEEQERQSRETTLYEENLNKALEESAQDSPKQEQLDLLQILALSLKEKEMEDMRERDAIQKAIELSYNDALHSSDDSEVYQLSVEENDIVDQQQIQIRVRDSAWFYIDPQDKVQGPFEPDMMRAWLAAGYFNGDLRISQQQIGPFFSLSTYFPFYLTTAFNPDVD</sequence>
<dbReference type="InterPro" id="IPR036063">
    <property type="entry name" value="Smr_dom_sf"/>
</dbReference>
<dbReference type="SMART" id="SM00726">
    <property type="entry name" value="UIM"/>
    <property type="match status" value="5"/>
</dbReference>
<dbReference type="SMART" id="SM00444">
    <property type="entry name" value="GYF"/>
    <property type="match status" value="1"/>
</dbReference>
<dbReference type="Pfam" id="PF01713">
    <property type="entry name" value="Smr"/>
    <property type="match status" value="1"/>
</dbReference>
<name>A0ABD3QZL6_9STRA</name>
<gene>
    <name evidence="3" type="ORF">ACHAWO_003017</name>
</gene>
<feature type="domain" description="GYF" evidence="2">
    <location>
        <begin position="360"/>
        <end position="408"/>
    </location>
</feature>
<evidence type="ECO:0000313" key="3">
    <source>
        <dbReference type="EMBL" id="KAL3805507.1"/>
    </source>
</evidence>
<dbReference type="EMBL" id="JALLPJ020000002">
    <property type="protein sequence ID" value="KAL3805507.1"/>
    <property type="molecule type" value="Genomic_DNA"/>
</dbReference>
<proteinExistence type="predicted"/>
<accession>A0ABD3QZL6</accession>
<reference evidence="3 4" key="1">
    <citation type="submission" date="2024-10" db="EMBL/GenBank/DDBJ databases">
        <title>Updated reference genomes for cyclostephanoid diatoms.</title>
        <authorList>
            <person name="Roberts W.R."/>
            <person name="Alverson A.J."/>
        </authorList>
    </citation>
    <scope>NUCLEOTIDE SEQUENCE [LARGE SCALE GENOMIC DNA]</scope>
    <source>
        <strain evidence="3 4">AJA010-31</strain>
    </source>
</reference>
<dbReference type="InterPro" id="IPR003169">
    <property type="entry name" value="GYF"/>
</dbReference>
<dbReference type="InterPro" id="IPR002625">
    <property type="entry name" value="Smr_dom"/>
</dbReference>
<feature type="domain" description="Smr" evidence="1">
    <location>
        <begin position="6"/>
        <end position="91"/>
    </location>
</feature>
<dbReference type="AlphaFoldDB" id="A0ABD3QZL6"/>
<dbReference type="Pfam" id="PF02213">
    <property type="entry name" value="GYF"/>
    <property type="match status" value="1"/>
</dbReference>
<dbReference type="InterPro" id="IPR035445">
    <property type="entry name" value="GYF-like_dom_sf"/>
</dbReference>
<comment type="caution">
    <text evidence="3">The sequence shown here is derived from an EMBL/GenBank/DDBJ whole genome shotgun (WGS) entry which is preliminary data.</text>
</comment>
<dbReference type="InterPro" id="IPR003903">
    <property type="entry name" value="UIM_dom"/>
</dbReference>
<protein>
    <recommendedName>
        <fullName evidence="5">Smr domain-containing protein</fullName>
    </recommendedName>
</protein>
<dbReference type="PROSITE" id="PS50828">
    <property type="entry name" value="SMR"/>
    <property type="match status" value="1"/>
</dbReference>
<dbReference type="SUPFAM" id="SSF55277">
    <property type="entry name" value="GYF domain"/>
    <property type="match status" value="1"/>
</dbReference>
<organism evidence="3 4">
    <name type="scientific">Cyclotella atomus</name>
    <dbReference type="NCBI Taxonomy" id="382360"/>
    <lineage>
        <taxon>Eukaryota</taxon>
        <taxon>Sar</taxon>
        <taxon>Stramenopiles</taxon>
        <taxon>Ochrophyta</taxon>
        <taxon>Bacillariophyta</taxon>
        <taxon>Coscinodiscophyceae</taxon>
        <taxon>Thalassiosirophycidae</taxon>
        <taxon>Stephanodiscales</taxon>
        <taxon>Stephanodiscaceae</taxon>
        <taxon>Cyclotella</taxon>
    </lineage>
</organism>
<dbReference type="SMART" id="SM00463">
    <property type="entry name" value="SMR"/>
    <property type="match status" value="1"/>
</dbReference>
<evidence type="ECO:0000313" key="4">
    <source>
        <dbReference type="Proteomes" id="UP001530400"/>
    </source>
</evidence>
<keyword evidence="4" id="KW-1185">Reference proteome</keyword>
<dbReference type="Pfam" id="PF23625">
    <property type="entry name" value="UIM_2"/>
    <property type="match status" value="5"/>
</dbReference>
<evidence type="ECO:0000259" key="1">
    <source>
        <dbReference type="PROSITE" id="PS50828"/>
    </source>
</evidence>